<evidence type="ECO:0000256" key="2">
    <source>
        <dbReference type="ARBA" id="ARBA00022525"/>
    </source>
</evidence>
<dbReference type="GO" id="GO:0005509">
    <property type="term" value="F:calcium ion binding"/>
    <property type="evidence" value="ECO:0007669"/>
    <property type="project" value="InterPro"/>
</dbReference>
<dbReference type="Pfam" id="PF00353">
    <property type="entry name" value="HemolysinCabind"/>
    <property type="match status" value="5"/>
</dbReference>
<name>A0A255YW43_9PROT</name>
<feature type="region of interest" description="Disordered" evidence="3">
    <location>
        <begin position="1"/>
        <end position="49"/>
    </location>
</feature>
<protein>
    <recommendedName>
        <fullName evidence="6">Calcium-binding protein</fullName>
    </recommendedName>
</protein>
<dbReference type="InterPro" id="IPR001343">
    <property type="entry name" value="Hemolysn_Ca-bd"/>
</dbReference>
<dbReference type="Proteomes" id="UP000216998">
    <property type="component" value="Unassembled WGS sequence"/>
</dbReference>
<organism evidence="4 5">
    <name type="scientific">Niveispirillum lacus</name>
    <dbReference type="NCBI Taxonomy" id="1981099"/>
    <lineage>
        <taxon>Bacteria</taxon>
        <taxon>Pseudomonadati</taxon>
        <taxon>Pseudomonadota</taxon>
        <taxon>Alphaproteobacteria</taxon>
        <taxon>Rhodospirillales</taxon>
        <taxon>Azospirillaceae</taxon>
        <taxon>Niveispirillum</taxon>
    </lineage>
</organism>
<dbReference type="AlphaFoldDB" id="A0A255YW43"/>
<dbReference type="EMBL" id="NOXU01000030">
    <property type="protein sequence ID" value="OYQ33422.1"/>
    <property type="molecule type" value="Genomic_DNA"/>
</dbReference>
<dbReference type="PANTHER" id="PTHR38340:SF1">
    <property type="entry name" value="S-LAYER PROTEIN"/>
    <property type="match status" value="1"/>
</dbReference>
<dbReference type="NCBIfam" id="TIGR03661">
    <property type="entry name" value="T1SS_VCA0849"/>
    <property type="match status" value="1"/>
</dbReference>
<dbReference type="InterPro" id="IPR018511">
    <property type="entry name" value="Hemolysin-typ_Ca-bd_CS"/>
</dbReference>
<dbReference type="InterPro" id="IPR050557">
    <property type="entry name" value="RTX_toxin/Mannuronan_C5-epim"/>
</dbReference>
<dbReference type="PROSITE" id="PS00330">
    <property type="entry name" value="HEMOLYSIN_CALCIUM"/>
    <property type="match status" value="4"/>
</dbReference>
<dbReference type="Gene3D" id="2.150.10.10">
    <property type="entry name" value="Serralysin-like metalloprotease, C-terminal"/>
    <property type="match status" value="3"/>
</dbReference>
<sequence>MANGLVLTGTSGNDTLVGGNDNDTLDGLDGQDSLVGGPGNDDLFSGFGNDTVLGGPGDDTLRGGFGNDLLEGGDGNDMLGGPNYYEIGINTLRGGAGDDLLMVAGDGSELYGDDGNDTLIVTVGAVLYGGNGNDRFQAFAGDQTGGAGADIFALNGVIKWLRGYDLGLTTIMDFNPADGDRIDLSLVLGNLREFDGGNPLGRYLWFVQDGSDTLLMVNPDQLSINNDVAPTILARLKGVTASSLTASAFVQGYDTAILAQFQPQTVTGGSGHDNLSGARGNDSLLGGEGSDLLTGGTGNDMIHGGGGIDAARFAAPPQHGSSTFVSPIIDTNGNQAVLVTDYRIDGVGRDMLYGVEVGIFDNRIVPLTAPGKWSLNQPYDPAQFDEGTYLSLYPDVATAVAARQFASGQEHYLAYGRTEGRLSPAKLTGSLALFDSNFYLLSNPDVFNVIDRGAAINAWTHFVLYGQKEGRDPNSLFDTDWYLHSHPDVATAVATGGIDALTHYALYGWKEGRDPSRWFDTSRYLADNPDVAAAGINPLTHYLRYGYHEGRPLHYTEDLI</sequence>
<dbReference type="SUPFAM" id="SSF51120">
    <property type="entry name" value="beta-Roll"/>
    <property type="match status" value="3"/>
</dbReference>
<dbReference type="GO" id="GO:0005576">
    <property type="term" value="C:extracellular region"/>
    <property type="evidence" value="ECO:0007669"/>
    <property type="project" value="UniProtKB-SubCell"/>
</dbReference>
<evidence type="ECO:0000313" key="4">
    <source>
        <dbReference type="EMBL" id="OYQ33422.1"/>
    </source>
</evidence>
<proteinExistence type="predicted"/>
<gene>
    <name evidence="4" type="ORF">CHU95_13505</name>
</gene>
<dbReference type="PANTHER" id="PTHR38340">
    <property type="entry name" value="S-LAYER PROTEIN"/>
    <property type="match status" value="1"/>
</dbReference>
<evidence type="ECO:0000313" key="5">
    <source>
        <dbReference type="Proteomes" id="UP000216998"/>
    </source>
</evidence>
<dbReference type="RefSeq" id="WP_165772164.1">
    <property type="nucleotide sequence ID" value="NZ_NOXU01000030.1"/>
</dbReference>
<comment type="subcellular location">
    <subcellularLocation>
        <location evidence="1">Secreted</location>
    </subcellularLocation>
</comment>
<feature type="compositionally biased region" description="Low complexity" evidence="3">
    <location>
        <begin position="18"/>
        <end position="30"/>
    </location>
</feature>
<reference evidence="4 5" key="1">
    <citation type="submission" date="2017-07" db="EMBL/GenBank/DDBJ databases">
        <title>Niveispirillum cyanobacteriorum sp. nov., isolated from cyanobacterial aggregates in a eutrophic lake.</title>
        <authorList>
            <person name="Cai H."/>
        </authorList>
    </citation>
    <scope>NUCLEOTIDE SEQUENCE [LARGE SCALE GENOMIC DNA]</scope>
    <source>
        <strain evidence="5">TH1-14</strain>
    </source>
</reference>
<keyword evidence="2" id="KW-0964">Secreted</keyword>
<evidence type="ECO:0000256" key="1">
    <source>
        <dbReference type="ARBA" id="ARBA00004613"/>
    </source>
</evidence>
<dbReference type="InterPro" id="IPR019960">
    <property type="entry name" value="T1SS_VCA0849"/>
</dbReference>
<dbReference type="PRINTS" id="PR00313">
    <property type="entry name" value="CABNDNGRPT"/>
</dbReference>
<dbReference type="InterPro" id="IPR011049">
    <property type="entry name" value="Serralysin-like_metalloprot_C"/>
</dbReference>
<comment type="caution">
    <text evidence="4">The sequence shown here is derived from an EMBL/GenBank/DDBJ whole genome shotgun (WGS) entry which is preliminary data.</text>
</comment>
<accession>A0A255YW43</accession>
<keyword evidence="5" id="KW-1185">Reference proteome</keyword>
<evidence type="ECO:0000256" key="3">
    <source>
        <dbReference type="SAM" id="MobiDB-lite"/>
    </source>
</evidence>
<evidence type="ECO:0008006" key="6">
    <source>
        <dbReference type="Google" id="ProtNLM"/>
    </source>
</evidence>